<comment type="similarity">
    <text evidence="2 7">Belongs to the PhoU family.</text>
</comment>
<evidence type="ECO:0000259" key="8">
    <source>
        <dbReference type="Pfam" id="PF01895"/>
    </source>
</evidence>
<keyword evidence="6 7" id="KW-0592">Phosphate transport</keyword>
<gene>
    <name evidence="9" type="ORF">BU202_01850</name>
</gene>
<dbReference type="Pfam" id="PF01895">
    <property type="entry name" value="PhoU"/>
    <property type="match status" value="2"/>
</dbReference>
<dbReference type="InterPro" id="IPR026022">
    <property type="entry name" value="PhoU_dom"/>
</dbReference>
<feature type="domain" description="PhoU" evidence="8">
    <location>
        <begin position="119"/>
        <end position="204"/>
    </location>
</feature>
<evidence type="ECO:0000313" key="9">
    <source>
        <dbReference type="EMBL" id="OLF48386.1"/>
    </source>
</evidence>
<evidence type="ECO:0000256" key="1">
    <source>
        <dbReference type="ARBA" id="ARBA00004496"/>
    </source>
</evidence>
<dbReference type="SUPFAM" id="SSF109755">
    <property type="entry name" value="PhoU-like"/>
    <property type="match status" value="1"/>
</dbReference>
<dbReference type="AlphaFoldDB" id="A0A1Q8E9C0"/>
<comment type="caution">
    <text evidence="9">The sequence shown here is derived from an EMBL/GenBank/DDBJ whole genome shotgun (WGS) entry which is preliminary data.</text>
</comment>
<keyword evidence="5 7" id="KW-0963">Cytoplasm</keyword>
<comment type="subunit">
    <text evidence="3 7">Homodimer.</text>
</comment>
<dbReference type="InterPro" id="IPR038078">
    <property type="entry name" value="PhoU-like_sf"/>
</dbReference>
<dbReference type="PANTHER" id="PTHR42930:SF3">
    <property type="entry name" value="PHOSPHATE-SPECIFIC TRANSPORT SYSTEM ACCESSORY PROTEIN PHOU"/>
    <property type="match status" value="1"/>
</dbReference>
<keyword evidence="4 7" id="KW-0813">Transport</keyword>
<evidence type="ECO:0000256" key="4">
    <source>
        <dbReference type="ARBA" id="ARBA00022448"/>
    </source>
</evidence>
<evidence type="ECO:0000256" key="3">
    <source>
        <dbReference type="ARBA" id="ARBA00011738"/>
    </source>
</evidence>
<dbReference type="InterPro" id="IPR028366">
    <property type="entry name" value="PhoU"/>
</dbReference>
<dbReference type="PANTHER" id="PTHR42930">
    <property type="entry name" value="PHOSPHATE-SPECIFIC TRANSPORT SYSTEM ACCESSORY PROTEIN PHOU"/>
    <property type="match status" value="1"/>
</dbReference>
<dbReference type="Gene3D" id="1.20.58.220">
    <property type="entry name" value="Phosphate transport system protein phou homolog 2, domain 2"/>
    <property type="match status" value="1"/>
</dbReference>
<proteinExistence type="inferred from homology"/>
<evidence type="ECO:0000256" key="7">
    <source>
        <dbReference type="PIRNR" id="PIRNR003107"/>
    </source>
</evidence>
<organism evidence="9 10">
    <name type="scientific">Streptococcus cuniculi</name>
    <dbReference type="NCBI Taxonomy" id="1432788"/>
    <lineage>
        <taxon>Bacteria</taxon>
        <taxon>Bacillati</taxon>
        <taxon>Bacillota</taxon>
        <taxon>Bacilli</taxon>
        <taxon>Lactobacillales</taxon>
        <taxon>Streptococcaceae</taxon>
        <taxon>Streptococcus</taxon>
    </lineage>
</organism>
<dbReference type="GO" id="GO:0005737">
    <property type="term" value="C:cytoplasm"/>
    <property type="evidence" value="ECO:0007669"/>
    <property type="project" value="UniProtKB-SubCell"/>
</dbReference>
<evidence type="ECO:0000256" key="2">
    <source>
        <dbReference type="ARBA" id="ARBA00008107"/>
    </source>
</evidence>
<protein>
    <recommendedName>
        <fullName evidence="7">Phosphate-specific transport system accessory protein PhoU</fullName>
    </recommendedName>
</protein>
<sequence>MRSRFESQLEALQKDMMYMGGLCEEMIARSVDALNGPGQLDEAMIQQTYQQMEALEQAIEAHCLKLLLRQQPVARDLRTVSSALKMVYDMKRIGAQSSEVADLISHTTMIQLVDEIPLIKKMAEQVSQMVVGSIDAFVKESDVLAQEVIAKDDTVDQYFGTIKEKLASYLGMQSANGDQAIDLLMIAKYLERIGDHAVNIAKWVQFAITGQLEG</sequence>
<dbReference type="RefSeq" id="WP_075104109.1">
    <property type="nucleotide sequence ID" value="NZ_MSJM01000002.1"/>
</dbReference>
<feature type="domain" description="PhoU" evidence="8">
    <location>
        <begin position="19"/>
        <end position="103"/>
    </location>
</feature>
<dbReference type="NCBIfam" id="TIGR02135">
    <property type="entry name" value="phoU_full"/>
    <property type="match status" value="1"/>
</dbReference>
<reference evidence="10" key="1">
    <citation type="submission" date="2016-12" db="EMBL/GenBank/DDBJ databases">
        <authorList>
            <person name="Gulvik C.A."/>
        </authorList>
    </citation>
    <scope>NUCLEOTIDE SEQUENCE [LARGE SCALE GENOMIC DNA]</scope>
    <source>
        <strain evidence="10">NED12-00049-6B</strain>
    </source>
</reference>
<comment type="subcellular location">
    <subcellularLocation>
        <location evidence="1 7">Cytoplasm</location>
    </subcellularLocation>
</comment>
<dbReference type="OrthoDB" id="9814256at2"/>
<dbReference type="Proteomes" id="UP000186890">
    <property type="component" value="Unassembled WGS sequence"/>
</dbReference>
<dbReference type="GO" id="GO:0006817">
    <property type="term" value="P:phosphate ion transport"/>
    <property type="evidence" value="ECO:0007669"/>
    <property type="project" value="UniProtKB-KW"/>
</dbReference>
<evidence type="ECO:0000313" key="10">
    <source>
        <dbReference type="Proteomes" id="UP000186890"/>
    </source>
</evidence>
<keyword evidence="10" id="KW-1185">Reference proteome</keyword>
<name>A0A1Q8E9C0_9STRE</name>
<dbReference type="EMBL" id="MSJM01000002">
    <property type="protein sequence ID" value="OLF48386.1"/>
    <property type="molecule type" value="Genomic_DNA"/>
</dbReference>
<evidence type="ECO:0000256" key="6">
    <source>
        <dbReference type="ARBA" id="ARBA00022592"/>
    </source>
</evidence>
<dbReference type="GO" id="GO:0030643">
    <property type="term" value="P:intracellular phosphate ion homeostasis"/>
    <property type="evidence" value="ECO:0007669"/>
    <property type="project" value="InterPro"/>
</dbReference>
<dbReference type="GO" id="GO:0045936">
    <property type="term" value="P:negative regulation of phosphate metabolic process"/>
    <property type="evidence" value="ECO:0007669"/>
    <property type="project" value="InterPro"/>
</dbReference>
<evidence type="ECO:0000256" key="5">
    <source>
        <dbReference type="ARBA" id="ARBA00022490"/>
    </source>
</evidence>
<comment type="function">
    <text evidence="7">Plays a role in the regulation of phosphate uptake.</text>
</comment>
<accession>A0A1Q8E9C0</accession>
<dbReference type="PIRSF" id="PIRSF003107">
    <property type="entry name" value="PhoU"/>
    <property type="match status" value="1"/>
</dbReference>
<dbReference type="FunFam" id="1.20.58.220:FF:000004">
    <property type="entry name" value="Phosphate-specific transport system accessory protein PhoU"/>
    <property type="match status" value="1"/>
</dbReference>